<accession>M5RY51</accession>
<keyword evidence="2" id="KW-1185">Reference proteome</keyword>
<dbReference type="AlphaFoldDB" id="M5RY51"/>
<evidence type="ECO:0000313" key="2">
    <source>
        <dbReference type="Proteomes" id="UP000011991"/>
    </source>
</evidence>
<dbReference type="Proteomes" id="UP000011991">
    <property type="component" value="Unassembled WGS sequence"/>
</dbReference>
<evidence type="ECO:0000313" key="1">
    <source>
        <dbReference type="EMBL" id="EMI18849.1"/>
    </source>
</evidence>
<reference evidence="1 2" key="1">
    <citation type="journal article" date="2013" name="Mar. Genomics">
        <title>Expression of sulfatases in Rhodopirellula baltica and the diversity of sulfatases in the genus Rhodopirellula.</title>
        <authorList>
            <person name="Wegner C.E."/>
            <person name="Richter-Heitmann T."/>
            <person name="Klindworth A."/>
            <person name="Klockow C."/>
            <person name="Richter M."/>
            <person name="Achstetter T."/>
            <person name="Glockner F.O."/>
            <person name="Harder J."/>
        </authorList>
    </citation>
    <scope>NUCLEOTIDE SEQUENCE [LARGE SCALE GENOMIC DNA]</scope>
    <source>
        <strain evidence="1 2">SM1</strain>
    </source>
</reference>
<sequence>MKTAVPYRSRLRCLFPAAQHRLRRFRKSKHAKENFLRKPLWIAVYLPPTVL</sequence>
<name>M5RY51_9BACT</name>
<dbReference type="EMBL" id="ANOG01000606">
    <property type="protein sequence ID" value="EMI18849.1"/>
    <property type="molecule type" value="Genomic_DNA"/>
</dbReference>
<proteinExistence type="predicted"/>
<comment type="caution">
    <text evidence="1">The sequence shown here is derived from an EMBL/GenBank/DDBJ whole genome shotgun (WGS) entry which is preliminary data.</text>
</comment>
<organism evidence="1 2">
    <name type="scientific">Rhodopirellula maiorica SM1</name>
    <dbReference type="NCBI Taxonomy" id="1265738"/>
    <lineage>
        <taxon>Bacteria</taxon>
        <taxon>Pseudomonadati</taxon>
        <taxon>Planctomycetota</taxon>
        <taxon>Planctomycetia</taxon>
        <taxon>Pirellulales</taxon>
        <taxon>Pirellulaceae</taxon>
        <taxon>Novipirellula</taxon>
    </lineage>
</organism>
<gene>
    <name evidence="1" type="ORF">RMSM_04224</name>
</gene>
<protein>
    <submittedName>
        <fullName evidence="1">Uncharacterized protein</fullName>
    </submittedName>
</protein>